<accession>A0AAE4YC83</accession>
<evidence type="ECO:0000313" key="1">
    <source>
        <dbReference type="EMBL" id="NBZ90001.1"/>
    </source>
</evidence>
<dbReference type="Proteomes" id="UP001193501">
    <property type="component" value="Unassembled WGS sequence"/>
</dbReference>
<dbReference type="Gene3D" id="3.30.450.150">
    <property type="entry name" value="Haem-degrading domain"/>
    <property type="match status" value="1"/>
</dbReference>
<dbReference type="Pfam" id="PF03928">
    <property type="entry name" value="HbpS-like"/>
    <property type="match status" value="1"/>
</dbReference>
<dbReference type="PIRSF" id="PIRSF008757">
    <property type="entry name" value="UCP008757"/>
    <property type="match status" value="1"/>
</dbReference>
<comment type="caution">
    <text evidence="1">The sequence shown here is derived from an EMBL/GenBank/DDBJ whole genome shotgun (WGS) entry which is preliminary data.</text>
</comment>
<evidence type="ECO:0008006" key="3">
    <source>
        <dbReference type="Google" id="ProtNLM"/>
    </source>
</evidence>
<dbReference type="SUPFAM" id="SSF143744">
    <property type="entry name" value="GlcG-like"/>
    <property type="match status" value="1"/>
</dbReference>
<proteinExistence type="predicted"/>
<dbReference type="InterPro" id="IPR010371">
    <property type="entry name" value="YBR137W-like"/>
</dbReference>
<evidence type="ECO:0000313" key="2">
    <source>
        <dbReference type="Proteomes" id="UP001193501"/>
    </source>
</evidence>
<protein>
    <recommendedName>
        <fullName evidence="3">Heme-degrading domain-containing protein</fullName>
    </recommendedName>
</protein>
<dbReference type="RefSeq" id="WP_168776790.1">
    <property type="nucleotide sequence ID" value="NZ_JAABNR010000044.1"/>
</dbReference>
<dbReference type="InterPro" id="IPR038084">
    <property type="entry name" value="PduO/GlcC-like_sf"/>
</dbReference>
<dbReference type="AlphaFoldDB" id="A0AAE4YC83"/>
<keyword evidence="2" id="KW-1185">Reference proteome</keyword>
<dbReference type="InterPro" id="IPR005624">
    <property type="entry name" value="PduO/GlcC-like"/>
</dbReference>
<dbReference type="PANTHER" id="PTHR28255:SF1">
    <property type="entry name" value="UPF0303 PROTEIN YBR137W"/>
    <property type="match status" value="1"/>
</dbReference>
<dbReference type="EMBL" id="JAABNR010000044">
    <property type="protein sequence ID" value="NBZ90001.1"/>
    <property type="molecule type" value="Genomic_DNA"/>
</dbReference>
<organism evidence="1 2">
    <name type="scientific">Stagnihabitans tardus</name>
    <dbReference type="NCBI Taxonomy" id="2699202"/>
    <lineage>
        <taxon>Bacteria</taxon>
        <taxon>Pseudomonadati</taxon>
        <taxon>Pseudomonadota</taxon>
        <taxon>Alphaproteobacteria</taxon>
        <taxon>Rhodobacterales</taxon>
        <taxon>Paracoccaceae</taxon>
        <taxon>Stagnihabitans</taxon>
    </lineage>
</organism>
<sequence length="150" mass="16215">MTYTLQSLAAEQESLHLPRFDYEIAWRLGCLMQEAARGLPAAITVAHGTDVVFALLMPGATCDNTDWAARKRAVAHRFHRSSLAMRLEAEAQGYDFNARFLLPPTDFIASGGGVPLILKGGTLIGTIGVSGLPDVEDHRLAVTAIRQLLA</sequence>
<gene>
    <name evidence="1" type="ORF">GV832_20675</name>
</gene>
<dbReference type="PANTHER" id="PTHR28255">
    <property type="match status" value="1"/>
</dbReference>
<name>A0AAE4YC83_9RHOB</name>
<reference evidence="1" key="1">
    <citation type="submission" date="2020-01" db="EMBL/GenBank/DDBJ databases">
        <authorList>
            <person name="Chen W.-M."/>
        </authorList>
    </citation>
    <scope>NUCLEOTIDE SEQUENCE</scope>
    <source>
        <strain evidence="1">CYK-10</strain>
    </source>
</reference>